<evidence type="ECO:0000256" key="1">
    <source>
        <dbReference type="ARBA" id="ARBA00006082"/>
    </source>
</evidence>
<evidence type="ECO:0000313" key="4">
    <source>
        <dbReference type="Proteomes" id="UP000282876"/>
    </source>
</evidence>
<dbReference type="InterPro" id="IPR036890">
    <property type="entry name" value="HATPase_C_sf"/>
</dbReference>
<dbReference type="VEuPathDB" id="MicrosporidiaDB:TUBRATIS_11900"/>
<proteinExistence type="inferred from homology"/>
<dbReference type="InterPro" id="IPR038973">
    <property type="entry name" value="MutL/Mlh/Pms-like"/>
</dbReference>
<keyword evidence="2" id="KW-1133">Transmembrane helix</keyword>
<dbReference type="GO" id="GO:0016887">
    <property type="term" value="F:ATP hydrolysis activity"/>
    <property type="evidence" value="ECO:0007669"/>
    <property type="project" value="InterPro"/>
</dbReference>
<dbReference type="GO" id="GO:0006298">
    <property type="term" value="P:mismatch repair"/>
    <property type="evidence" value="ECO:0007669"/>
    <property type="project" value="InterPro"/>
</dbReference>
<gene>
    <name evidence="3" type="ORF">TUBRATIS_11900</name>
</gene>
<name>A0A437AME1_9MICR</name>
<feature type="transmembrane region" description="Helical" evidence="2">
    <location>
        <begin position="159"/>
        <end position="179"/>
    </location>
</feature>
<comment type="caution">
    <text evidence="3">The sequence shown here is derived from an EMBL/GenBank/DDBJ whole genome shotgun (WGS) entry which is preliminary data.</text>
</comment>
<protein>
    <submittedName>
        <fullName evidence="3">DNA mismatch repair</fullName>
    </submittedName>
</protein>
<sequence length="425" mass="49110">MHKLKKETSSLIKSQHTFSNTFTILKELIENSLDAKSTKITISLTNDSITIQDNGSGISNFDLVGCEGCTSKTEELNNIFSAQPMPITSFYGFRGQALFSLSKISKLTIESNEKRKDFFTNKMVSSYLREGSIVTVSDIFYNIPVRKKLLNVKRELNQIIYLLNSYLIVNNISITLYFFDKLILSKKSPILFSKEIITEKFNICLSKEINLNNIYIFYLNKPVIDTHLKRIIHYYVKENVILIIKEKCDINTCGKNEVLIRNRDEFIKQLRNKLNELMNEECYLIPSPENKKIKNDLPFNQEKIEEAIKSIISPSLLKSLIKEIKEQPSEQIETIVKTTTQPIKITETFSKIKTLTKTKIKTQNIPNQQNQTIINTIFKYTQPKKEKCIDRPVNKKENCVTTPTKEEETSTVYVFKDDKDCVTNS</sequence>
<organism evidence="3 4">
    <name type="scientific">Tubulinosema ratisbonensis</name>
    <dbReference type="NCBI Taxonomy" id="291195"/>
    <lineage>
        <taxon>Eukaryota</taxon>
        <taxon>Fungi</taxon>
        <taxon>Fungi incertae sedis</taxon>
        <taxon>Microsporidia</taxon>
        <taxon>Tubulinosematoidea</taxon>
        <taxon>Tubulinosematidae</taxon>
        <taxon>Tubulinosema</taxon>
    </lineage>
</organism>
<dbReference type="GO" id="GO:0140664">
    <property type="term" value="F:ATP-dependent DNA damage sensor activity"/>
    <property type="evidence" value="ECO:0007669"/>
    <property type="project" value="InterPro"/>
</dbReference>
<evidence type="ECO:0000313" key="3">
    <source>
        <dbReference type="EMBL" id="RVD92314.1"/>
    </source>
</evidence>
<dbReference type="EMBL" id="RCSS01000251">
    <property type="protein sequence ID" value="RVD92314.1"/>
    <property type="molecule type" value="Genomic_DNA"/>
</dbReference>
<dbReference type="PANTHER" id="PTHR10073">
    <property type="entry name" value="DNA MISMATCH REPAIR PROTEIN MLH, PMS, MUTL"/>
    <property type="match status" value="1"/>
</dbReference>
<dbReference type="PANTHER" id="PTHR10073:SF52">
    <property type="entry name" value="MISMATCH REPAIR ENDONUCLEASE PMS2"/>
    <property type="match status" value="1"/>
</dbReference>
<dbReference type="Proteomes" id="UP000282876">
    <property type="component" value="Unassembled WGS sequence"/>
</dbReference>
<accession>A0A437AME1</accession>
<dbReference type="GO" id="GO:0032389">
    <property type="term" value="C:MutLalpha complex"/>
    <property type="evidence" value="ECO:0007669"/>
    <property type="project" value="TreeGrafter"/>
</dbReference>
<evidence type="ECO:0000256" key="2">
    <source>
        <dbReference type="SAM" id="Phobius"/>
    </source>
</evidence>
<comment type="similarity">
    <text evidence="1">Belongs to the DNA mismatch repair MutL/HexB family.</text>
</comment>
<dbReference type="STRING" id="291195.A0A437AME1"/>
<keyword evidence="2" id="KW-0472">Membrane</keyword>
<dbReference type="SUPFAM" id="SSF55874">
    <property type="entry name" value="ATPase domain of HSP90 chaperone/DNA topoisomerase II/histidine kinase"/>
    <property type="match status" value="1"/>
</dbReference>
<keyword evidence="2" id="KW-0812">Transmembrane</keyword>
<dbReference type="Gene3D" id="3.30.565.10">
    <property type="entry name" value="Histidine kinase-like ATPase, C-terminal domain"/>
    <property type="match status" value="1"/>
</dbReference>
<keyword evidence="4" id="KW-1185">Reference proteome</keyword>
<dbReference type="Pfam" id="PF13589">
    <property type="entry name" value="HATPase_c_3"/>
    <property type="match status" value="1"/>
</dbReference>
<dbReference type="OrthoDB" id="10263226at2759"/>
<dbReference type="AlphaFoldDB" id="A0A437AME1"/>
<reference evidence="3 4" key="1">
    <citation type="submission" date="2018-10" db="EMBL/GenBank/DDBJ databases">
        <title>Draft genome sequence of the microsporidian Tubulinosema ratisbonensis.</title>
        <authorList>
            <person name="Polonais V."/>
            <person name="Peyretaillade E."/>
            <person name="Niehus S."/>
            <person name="Wawrzyniak I."/>
            <person name="Franchet A."/>
            <person name="Gaspin C."/>
            <person name="Reichstadt M."/>
            <person name="Belser C."/>
            <person name="Labadie K."/>
            <person name="Delbac F."/>
            <person name="Ferrandon D."/>
        </authorList>
    </citation>
    <scope>NUCLEOTIDE SEQUENCE [LARGE SCALE GENOMIC DNA]</scope>
    <source>
        <strain evidence="3 4">Franzen</strain>
    </source>
</reference>